<keyword evidence="3" id="KW-1185">Reference proteome</keyword>
<proteinExistence type="predicted"/>
<organism evidence="2 3">
    <name type="scientific">Fundicoccus culcitae</name>
    <dbReference type="NCBI Taxonomy" id="2969821"/>
    <lineage>
        <taxon>Bacteria</taxon>
        <taxon>Bacillati</taxon>
        <taxon>Bacillota</taxon>
        <taxon>Bacilli</taxon>
        <taxon>Lactobacillales</taxon>
        <taxon>Aerococcaceae</taxon>
        <taxon>Fundicoccus</taxon>
    </lineage>
</organism>
<protein>
    <submittedName>
        <fullName evidence="2">Peptidase dimerization domain-containing protein</fullName>
    </submittedName>
</protein>
<gene>
    <name evidence="2" type="ORF">NRE15_12765</name>
</gene>
<reference evidence="2 3" key="1">
    <citation type="submission" date="2022-08" db="EMBL/GenBank/DDBJ databases">
        <title>Aerococcaceae sp. nov isolated from spoiled eye mask.</title>
        <authorList>
            <person name="Zhou G."/>
            <person name="Xie X.-B."/>
            <person name="Shi Q.-S."/>
            <person name="Wang Y.-S."/>
            <person name="Wen X."/>
            <person name="Peng H."/>
            <person name="Yang X.-J."/>
            <person name="Tao H.-B."/>
            <person name="Huang X.-M."/>
        </authorList>
    </citation>
    <scope>NUCLEOTIDE SEQUENCE [LARGE SCALE GENOMIC DNA]</scope>
    <source>
        <strain evidence="3">DM20194951</strain>
    </source>
</reference>
<dbReference type="InterPro" id="IPR036264">
    <property type="entry name" value="Bact_exopeptidase_dim_dom"/>
</dbReference>
<evidence type="ECO:0000313" key="2">
    <source>
        <dbReference type="EMBL" id="UUX33744.1"/>
    </source>
</evidence>
<dbReference type="PANTHER" id="PTHR11014:SF63">
    <property type="entry name" value="METALLOPEPTIDASE, PUTATIVE (AFU_ORTHOLOGUE AFUA_6G09600)-RELATED"/>
    <property type="match status" value="1"/>
</dbReference>
<dbReference type="InterPro" id="IPR011650">
    <property type="entry name" value="Peptidase_M20_dimer"/>
</dbReference>
<dbReference type="RefSeq" id="WP_313793247.1">
    <property type="nucleotide sequence ID" value="NZ_CP102453.1"/>
</dbReference>
<dbReference type="Gene3D" id="3.30.70.360">
    <property type="match status" value="1"/>
</dbReference>
<dbReference type="Pfam" id="PF07687">
    <property type="entry name" value="M20_dimer"/>
    <property type="match status" value="1"/>
</dbReference>
<evidence type="ECO:0000313" key="3">
    <source>
        <dbReference type="Proteomes" id="UP001315967"/>
    </source>
</evidence>
<dbReference type="InterPro" id="IPR017439">
    <property type="entry name" value="Amidohydrolase"/>
</dbReference>
<dbReference type="Proteomes" id="UP001315967">
    <property type="component" value="Chromosome"/>
</dbReference>
<dbReference type="EMBL" id="CP102453">
    <property type="protein sequence ID" value="UUX33744.1"/>
    <property type="molecule type" value="Genomic_DNA"/>
</dbReference>
<dbReference type="PANTHER" id="PTHR11014">
    <property type="entry name" value="PEPTIDASE M20 FAMILY MEMBER"/>
    <property type="match status" value="1"/>
</dbReference>
<sequence length="281" mass="31216">MEIKQTYIDKALEINHTLQNDFTSSQKESDMNTYLIGLFTDMGLKVERMSDTAFAAVLETSQLGETFVFRTPLDASSIQITSWIQTITYLVDKKEAFSGDIYFVFETSKDFSEATAYIDRKNPAAIYENHLEQVQELKHIRVEMIVHGQAGHGSRPDLAASPIFASANIIATITTLWPNRLDVTKVHAFSLDHFHSGTAENIIPPNAKIEGSIWFYDPDEGEKALQLIQDTAIALAPLHKCTVEFSTETGLVTLPSDVSNQAVVENAIQAMLAKTLSILKS</sequence>
<evidence type="ECO:0000259" key="1">
    <source>
        <dbReference type="Pfam" id="PF07687"/>
    </source>
</evidence>
<name>A0ABY5P4R5_9LACT</name>
<accession>A0ABY5P4R5</accession>
<feature type="domain" description="Peptidase M20 dimerisation" evidence="1">
    <location>
        <begin position="140"/>
        <end position="233"/>
    </location>
</feature>
<dbReference type="SUPFAM" id="SSF53187">
    <property type="entry name" value="Zn-dependent exopeptidases"/>
    <property type="match status" value="1"/>
</dbReference>
<dbReference type="SUPFAM" id="SSF55031">
    <property type="entry name" value="Bacterial exopeptidase dimerisation domain"/>
    <property type="match status" value="1"/>
</dbReference>